<protein>
    <recommendedName>
        <fullName evidence="3">Arrestin-like N-terminal domain-containing protein</fullName>
    </recommendedName>
</protein>
<gene>
    <name evidence="1" type="ORF">PoB_003534200</name>
</gene>
<organism evidence="1 2">
    <name type="scientific">Plakobranchus ocellatus</name>
    <dbReference type="NCBI Taxonomy" id="259542"/>
    <lineage>
        <taxon>Eukaryota</taxon>
        <taxon>Metazoa</taxon>
        <taxon>Spiralia</taxon>
        <taxon>Lophotrochozoa</taxon>
        <taxon>Mollusca</taxon>
        <taxon>Gastropoda</taxon>
        <taxon>Heterobranchia</taxon>
        <taxon>Euthyneura</taxon>
        <taxon>Panpulmonata</taxon>
        <taxon>Sacoglossa</taxon>
        <taxon>Placobranchoidea</taxon>
        <taxon>Plakobranchidae</taxon>
        <taxon>Plakobranchus</taxon>
    </lineage>
</organism>
<sequence>MLSIVNSHGSREEIVPQADLLIYRAQRPSINIVANSSSFLCSEQFLVVGEDFATFEVDLSRNNSDYTYKEFDWPTFHRQKLATVHGVTKTSIKLICEPFVIPKNGFCVKRPLTNTTGCSCEVVGTQVYLVKLVYSIEDVNETRGRLELFWPSVTLGPISTFYYLPEVRAEPNITSFQITPSFNCTLEYQVESVDYTILELDVSDNSSRYSFKKDVWPRFEYKTRRNGKLSKAILFCTPFTIPQNEFCVTKQSFPNSCSCEHVGKDTFRLRANFTIKSQDMSHGQISLTWPGRKGPVRYDYNLPKVKMRPGTLSGRDIGVHVPPLKPILS</sequence>
<evidence type="ECO:0008006" key="3">
    <source>
        <dbReference type="Google" id="ProtNLM"/>
    </source>
</evidence>
<evidence type="ECO:0000313" key="2">
    <source>
        <dbReference type="Proteomes" id="UP000735302"/>
    </source>
</evidence>
<dbReference type="AlphaFoldDB" id="A0AAV4APH3"/>
<keyword evidence="2" id="KW-1185">Reference proteome</keyword>
<reference evidence="1 2" key="1">
    <citation type="journal article" date="2021" name="Elife">
        <title>Chloroplast acquisition without the gene transfer in kleptoplastic sea slugs, Plakobranchus ocellatus.</title>
        <authorList>
            <person name="Maeda T."/>
            <person name="Takahashi S."/>
            <person name="Yoshida T."/>
            <person name="Shimamura S."/>
            <person name="Takaki Y."/>
            <person name="Nagai Y."/>
            <person name="Toyoda A."/>
            <person name="Suzuki Y."/>
            <person name="Arimoto A."/>
            <person name="Ishii H."/>
            <person name="Satoh N."/>
            <person name="Nishiyama T."/>
            <person name="Hasebe M."/>
            <person name="Maruyama T."/>
            <person name="Minagawa J."/>
            <person name="Obokata J."/>
            <person name="Shigenobu S."/>
        </authorList>
    </citation>
    <scope>NUCLEOTIDE SEQUENCE [LARGE SCALE GENOMIC DNA]</scope>
</reference>
<comment type="caution">
    <text evidence="1">The sequence shown here is derived from an EMBL/GenBank/DDBJ whole genome shotgun (WGS) entry which is preliminary data.</text>
</comment>
<proteinExistence type="predicted"/>
<evidence type="ECO:0000313" key="1">
    <source>
        <dbReference type="EMBL" id="GFO08837.1"/>
    </source>
</evidence>
<accession>A0AAV4APH3</accession>
<dbReference type="Proteomes" id="UP000735302">
    <property type="component" value="Unassembled WGS sequence"/>
</dbReference>
<name>A0AAV4APH3_9GAST</name>
<dbReference type="EMBL" id="BLXT01004001">
    <property type="protein sequence ID" value="GFO08837.1"/>
    <property type="molecule type" value="Genomic_DNA"/>
</dbReference>